<accession>W6MFT6</accession>
<dbReference type="GO" id="GO:0004806">
    <property type="term" value="F:triacylglycerol lipase activity"/>
    <property type="evidence" value="ECO:0007669"/>
    <property type="project" value="UniProtKB-EC"/>
</dbReference>
<sequence>MTGVYMKGSLVQSFFQFFSQKNSHDSFTSLFKSHIFKMFRLLCSLLITLITASAEVSQHMFGLLQEMSQFSAVAYCISDKKLTLGNLEDSCPTRFCRGSNGLKVVEIFEGKATGYVVSDELNERIIIAFRGSHSAGDYIGDSLAYPFPYSPLSAPEKNFKLWPSPSCRVHAGFYAVLEDFYNSEAFLQMMDLIDSNPRWKIVVVGHSLGGALSALLGAELAIMGHNLLVVTVAAPKVGNAQFASWIDGVFNTSSVLKSVLDDVTPQFGYLRLEHSGDQVPRLQPSFLGWMHAGVEFLITKVKLPHNRQDLSIVESPEDGDEDLDPNFLKEMAKYQKKCRNWLISKFHNEYFFDISGCKG</sequence>
<dbReference type="Gene3D" id="3.40.50.1820">
    <property type="entry name" value="alpha/beta hydrolase"/>
    <property type="match status" value="1"/>
</dbReference>
<dbReference type="PANTHER" id="PTHR46640">
    <property type="entry name" value="TRIACYLGLYCEROL LIPASE, PUTATIVE (AFU_ORTHOLOGUE AFUA_6G06510)-RELATED"/>
    <property type="match status" value="1"/>
</dbReference>
<keyword evidence="5" id="KW-1185">Reference proteome</keyword>
<reference evidence="4" key="1">
    <citation type="submission" date="2013-12" db="EMBL/GenBank/DDBJ databases">
        <authorList>
            <person name="Genoscope - CEA"/>
        </authorList>
    </citation>
    <scope>NUCLEOTIDE SEQUENCE</scope>
    <source>
        <strain evidence="4">CBS 1993</strain>
    </source>
</reference>
<dbReference type="InterPro" id="IPR002921">
    <property type="entry name" value="Fungal_lipase-type"/>
</dbReference>
<dbReference type="PANTHER" id="PTHR46640:SF3">
    <property type="entry name" value="LIPASE LIH1-RELATED"/>
    <property type="match status" value="1"/>
</dbReference>
<dbReference type="EMBL" id="HG793125">
    <property type="protein sequence ID" value="CDK24263.1"/>
    <property type="molecule type" value="Genomic_DNA"/>
</dbReference>
<dbReference type="InterPro" id="IPR029058">
    <property type="entry name" value="AB_hydrolase_fold"/>
</dbReference>
<organism evidence="4 5">
    <name type="scientific">Kuraishia capsulata CBS 1993</name>
    <dbReference type="NCBI Taxonomy" id="1382522"/>
    <lineage>
        <taxon>Eukaryota</taxon>
        <taxon>Fungi</taxon>
        <taxon>Dikarya</taxon>
        <taxon>Ascomycota</taxon>
        <taxon>Saccharomycotina</taxon>
        <taxon>Pichiomycetes</taxon>
        <taxon>Pichiales</taxon>
        <taxon>Pichiaceae</taxon>
        <taxon>Kuraishia</taxon>
    </lineage>
</organism>
<evidence type="ECO:0000313" key="5">
    <source>
        <dbReference type="Proteomes" id="UP000019384"/>
    </source>
</evidence>
<dbReference type="STRING" id="1382522.W6MFT6"/>
<keyword evidence="2" id="KW-0378">Hydrolase</keyword>
<reference evidence="4" key="2">
    <citation type="submission" date="2014-02" db="EMBL/GenBank/DDBJ databases">
        <title>Complete DNA sequence of /Kuraishia capsulata/ illustrates novel genomic features among budding yeasts (/Saccharomycotina/).</title>
        <authorList>
            <person name="Morales L."/>
            <person name="Noel B."/>
            <person name="Porcel B."/>
            <person name="Marcet-Houben M."/>
            <person name="Hullo M-F."/>
            <person name="Sacerdot C."/>
            <person name="Tekaia F."/>
            <person name="Leh-Louis V."/>
            <person name="Despons L."/>
            <person name="Khanna V."/>
            <person name="Aury J-M."/>
            <person name="Barbe V."/>
            <person name="Couloux A."/>
            <person name="Labadie K."/>
            <person name="Pelletier E."/>
            <person name="Souciet J-L."/>
            <person name="Boekhout T."/>
            <person name="Gabaldon T."/>
            <person name="Wincker P."/>
            <person name="Dujon B."/>
        </authorList>
    </citation>
    <scope>NUCLEOTIDE SEQUENCE</scope>
    <source>
        <strain evidence="4">CBS 1993</strain>
    </source>
</reference>
<dbReference type="OrthoDB" id="406844at2759"/>
<dbReference type="CDD" id="cd00519">
    <property type="entry name" value="Lipase_3"/>
    <property type="match status" value="1"/>
</dbReference>
<dbReference type="EC" id="3.1.1.3" evidence="1"/>
<dbReference type="GO" id="GO:0006629">
    <property type="term" value="P:lipid metabolic process"/>
    <property type="evidence" value="ECO:0007669"/>
    <property type="project" value="InterPro"/>
</dbReference>
<feature type="domain" description="Fungal lipase-type" evidence="3">
    <location>
        <begin position="126"/>
        <end position="284"/>
    </location>
</feature>
<gene>
    <name evidence="4" type="ORF">KUCA_T00000223001</name>
</gene>
<evidence type="ECO:0000256" key="2">
    <source>
        <dbReference type="ARBA" id="ARBA00022801"/>
    </source>
</evidence>
<dbReference type="SUPFAM" id="SSF53474">
    <property type="entry name" value="alpha/beta-Hydrolases"/>
    <property type="match status" value="1"/>
</dbReference>
<evidence type="ECO:0000259" key="3">
    <source>
        <dbReference type="Pfam" id="PF01764"/>
    </source>
</evidence>
<evidence type="ECO:0000313" key="4">
    <source>
        <dbReference type="EMBL" id="CDK24263.1"/>
    </source>
</evidence>
<dbReference type="AlphaFoldDB" id="W6MFT6"/>
<protein>
    <recommendedName>
        <fullName evidence="1">triacylglycerol lipase</fullName>
        <ecNumber evidence="1">3.1.1.3</ecNumber>
    </recommendedName>
</protein>
<dbReference type="InterPro" id="IPR051299">
    <property type="entry name" value="AB_hydrolase_lip/est"/>
</dbReference>
<dbReference type="HOGENOM" id="CLU_032957_3_0_1"/>
<dbReference type="GeneID" id="34517668"/>
<proteinExistence type="predicted"/>
<dbReference type="Proteomes" id="UP000019384">
    <property type="component" value="Unassembled WGS sequence"/>
</dbReference>
<name>W6MFT6_9ASCO</name>
<dbReference type="Pfam" id="PF01764">
    <property type="entry name" value="Lipase_3"/>
    <property type="match status" value="1"/>
</dbReference>
<evidence type="ECO:0000256" key="1">
    <source>
        <dbReference type="ARBA" id="ARBA00013279"/>
    </source>
</evidence>
<dbReference type="RefSeq" id="XP_022456280.1">
    <property type="nucleotide sequence ID" value="XM_022604742.1"/>
</dbReference>